<evidence type="ECO:0000313" key="3">
    <source>
        <dbReference type="Proteomes" id="UP000000763"/>
    </source>
</evidence>
<protein>
    <recommendedName>
        <fullName evidence="1">DUF1263 domain-containing protein</fullName>
    </recommendedName>
</protein>
<dbReference type="Pfam" id="PF06882">
    <property type="entry name" value="DUF1263"/>
    <property type="match status" value="1"/>
</dbReference>
<evidence type="ECO:0000259" key="1">
    <source>
        <dbReference type="Pfam" id="PF06882"/>
    </source>
</evidence>
<gene>
    <name evidence="2" type="primary">OJ1005_B11.20</name>
</gene>
<sequence length="121" mass="13227">MTELGAPHRETAQASLCRFGRGPWVRRDVGTWLSADDMTIVRPVTNRSFLSTTCQFNNLHVRPSSYNILPVMVRMKPDIHLTGTNVPSPGANTPAPARDECLEALVLTGWGEACARPPVAT</sequence>
<accession>Q6L525</accession>
<feature type="domain" description="DUF1263" evidence="1">
    <location>
        <begin position="58"/>
        <end position="113"/>
    </location>
</feature>
<reference evidence="3" key="2">
    <citation type="journal article" date="2008" name="Nucleic Acids Res.">
        <title>The rice annotation project database (RAP-DB): 2008 update.</title>
        <authorList>
            <consortium name="The rice annotation project (RAP)"/>
        </authorList>
    </citation>
    <scope>GENOME REANNOTATION</scope>
    <source>
        <strain evidence="3">cv. Nipponbare</strain>
    </source>
</reference>
<dbReference type="EMBL" id="AC108873">
    <property type="protein sequence ID" value="AAT44151.1"/>
    <property type="molecule type" value="Genomic_DNA"/>
</dbReference>
<reference evidence="3" key="1">
    <citation type="journal article" date="2005" name="Nature">
        <title>The map-based sequence of the rice genome.</title>
        <authorList>
            <consortium name="International rice genome sequencing project (IRGSP)"/>
            <person name="Matsumoto T."/>
            <person name="Wu J."/>
            <person name="Kanamori H."/>
            <person name="Katayose Y."/>
            <person name="Fujisawa M."/>
            <person name="Namiki N."/>
            <person name="Mizuno H."/>
            <person name="Yamamoto K."/>
            <person name="Antonio B.A."/>
            <person name="Baba T."/>
            <person name="Sakata K."/>
            <person name="Nagamura Y."/>
            <person name="Aoki H."/>
            <person name="Arikawa K."/>
            <person name="Arita K."/>
            <person name="Bito T."/>
            <person name="Chiden Y."/>
            <person name="Fujitsuka N."/>
            <person name="Fukunaka R."/>
            <person name="Hamada M."/>
            <person name="Harada C."/>
            <person name="Hayashi A."/>
            <person name="Hijishita S."/>
            <person name="Honda M."/>
            <person name="Hosokawa S."/>
            <person name="Ichikawa Y."/>
            <person name="Idonuma A."/>
            <person name="Iijima M."/>
            <person name="Ikeda M."/>
            <person name="Ikeno M."/>
            <person name="Ito K."/>
            <person name="Ito S."/>
            <person name="Ito T."/>
            <person name="Ito Y."/>
            <person name="Ito Y."/>
            <person name="Iwabuchi A."/>
            <person name="Kamiya K."/>
            <person name="Karasawa W."/>
            <person name="Kurita K."/>
            <person name="Katagiri S."/>
            <person name="Kikuta A."/>
            <person name="Kobayashi H."/>
            <person name="Kobayashi N."/>
            <person name="Machita K."/>
            <person name="Maehara T."/>
            <person name="Masukawa M."/>
            <person name="Mizubayashi T."/>
            <person name="Mukai Y."/>
            <person name="Nagasaki H."/>
            <person name="Nagata Y."/>
            <person name="Naito S."/>
            <person name="Nakashima M."/>
            <person name="Nakama Y."/>
            <person name="Nakamichi Y."/>
            <person name="Nakamura M."/>
            <person name="Meguro A."/>
            <person name="Negishi M."/>
            <person name="Ohta I."/>
            <person name="Ohta T."/>
            <person name="Okamoto M."/>
            <person name="Ono N."/>
            <person name="Saji S."/>
            <person name="Sakaguchi M."/>
            <person name="Sakai K."/>
            <person name="Shibata M."/>
            <person name="Shimokawa T."/>
            <person name="Song J."/>
            <person name="Takazaki Y."/>
            <person name="Terasawa K."/>
            <person name="Tsugane M."/>
            <person name="Tsuji K."/>
            <person name="Ueda S."/>
            <person name="Waki K."/>
            <person name="Yamagata H."/>
            <person name="Yamamoto M."/>
            <person name="Yamamoto S."/>
            <person name="Yamane H."/>
            <person name="Yoshiki S."/>
            <person name="Yoshihara R."/>
            <person name="Yukawa K."/>
            <person name="Zhong H."/>
            <person name="Yano M."/>
            <person name="Yuan Q."/>
            <person name="Ouyang S."/>
            <person name="Liu J."/>
            <person name="Jones K.M."/>
            <person name="Gansberger K."/>
            <person name="Moffat K."/>
            <person name="Hill J."/>
            <person name="Bera J."/>
            <person name="Fadrosh D."/>
            <person name="Jin S."/>
            <person name="Johri S."/>
            <person name="Kim M."/>
            <person name="Overton L."/>
            <person name="Reardon M."/>
            <person name="Tsitrin T."/>
            <person name="Vuong H."/>
            <person name="Weaver B."/>
            <person name="Ciecko A."/>
            <person name="Tallon L."/>
            <person name="Jackson J."/>
            <person name="Pai G."/>
            <person name="Aken S.V."/>
            <person name="Utterback T."/>
            <person name="Reidmuller S."/>
            <person name="Feldblyum T."/>
            <person name="Hsiao J."/>
            <person name="Zismann V."/>
            <person name="Iobst S."/>
            <person name="de Vazeille A.R."/>
            <person name="Buell C.R."/>
            <person name="Ying K."/>
            <person name="Li Y."/>
            <person name="Lu T."/>
            <person name="Huang Y."/>
            <person name="Zhao Q."/>
            <person name="Feng Q."/>
            <person name="Zhang L."/>
            <person name="Zhu J."/>
            <person name="Weng Q."/>
            <person name="Mu J."/>
            <person name="Lu Y."/>
            <person name="Fan D."/>
            <person name="Liu Y."/>
            <person name="Guan J."/>
            <person name="Zhang Y."/>
            <person name="Yu S."/>
            <person name="Liu X."/>
            <person name="Zhang Y."/>
            <person name="Hong G."/>
            <person name="Han B."/>
            <person name="Choisne N."/>
            <person name="Demange N."/>
            <person name="Orjeda G."/>
            <person name="Samain S."/>
            <person name="Cattolico L."/>
            <person name="Pelletier E."/>
            <person name="Couloux A."/>
            <person name="Segurens B."/>
            <person name="Wincker P."/>
            <person name="D'Hont A."/>
            <person name="Scarpelli C."/>
            <person name="Weissenbach J."/>
            <person name="Salanoubat M."/>
            <person name="Quetier F."/>
            <person name="Yu Y."/>
            <person name="Kim H.R."/>
            <person name="Rambo T."/>
            <person name="Currie J."/>
            <person name="Collura K."/>
            <person name="Luo M."/>
            <person name="Yang T."/>
            <person name="Ammiraju J.S.S."/>
            <person name="Engler F."/>
            <person name="Soderlund C."/>
            <person name="Wing R.A."/>
            <person name="Palmer L.E."/>
            <person name="de la Bastide M."/>
            <person name="Spiegel L."/>
            <person name="Nascimento L."/>
            <person name="Zutavern T."/>
            <person name="O'Shaughnessy A."/>
            <person name="Dike S."/>
            <person name="Dedhia N."/>
            <person name="Preston R."/>
            <person name="Balija V."/>
            <person name="McCombie W.R."/>
            <person name="Chow T."/>
            <person name="Chen H."/>
            <person name="Chung M."/>
            <person name="Chen C."/>
            <person name="Shaw J."/>
            <person name="Wu H."/>
            <person name="Hsiao K."/>
            <person name="Chao Y."/>
            <person name="Chu M."/>
            <person name="Cheng C."/>
            <person name="Hour A."/>
            <person name="Lee P."/>
            <person name="Lin S."/>
            <person name="Lin Y."/>
            <person name="Liou J."/>
            <person name="Liu S."/>
            <person name="Hsing Y."/>
            <person name="Raghuvanshi S."/>
            <person name="Mohanty A."/>
            <person name="Bharti A.K."/>
            <person name="Gaur A."/>
            <person name="Gupta V."/>
            <person name="Kumar D."/>
            <person name="Ravi V."/>
            <person name="Vij S."/>
            <person name="Kapur A."/>
            <person name="Khurana P."/>
            <person name="Khurana P."/>
            <person name="Khurana J.P."/>
            <person name="Tyagi A.K."/>
            <person name="Gaikwad K."/>
            <person name="Singh A."/>
            <person name="Dalal V."/>
            <person name="Srivastava S."/>
            <person name="Dixit A."/>
            <person name="Pal A.K."/>
            <person name="Ghazi I.A."/>
            <person name="Yadav M."/>
            <person name="Pandit A."/>
            <person name="Bhargava A."/>
            <person name="Sureshbabu K."/>
            <person name="Batra K."/>
            <person name="Sharma T.R."/>
            <person name="Mohapatra T."/>
            <person name="Singh N.K."/>
            <person name="Messing J."/>
            <person name="Nelson A.B."/>
            <person name="Fuks G."/>
            <person name="Kavchok S."/>
            <person name="Keizer G."/>
            <person name="Linton E."/>
            <person name="Llaca V."/>
            <person name="Song R."/>
            <person name="Tanyolac B."/>
            <person name="Young S."/>
            <person name="Ho-Il K."/>
            <person name="Hahn J.H."/>
            <person name="Sangsakoo G."/>
            <person name="Vanavichit A."/>
            <person name="de Mattos Luiz.A.T."/>
            <person name="Zimmer P.D."/>
            <person name="Malone G."/>
            <person name="Dellagostin O."/>
            <person name="de Oliveira A.C."/>
            <person name="Bevan M."/>
            <person name="Bancroft I."/>
            <person name="Minx P."/>
            <person name="Cordum H."/>
            <person name="Wilson R."/>
            <person name="Cheng Z."/>
            <person name="Jin W."/>
            <person name="Jiang J."/>
            <person name="Leong S.A."/>
            <person name="Iwama H."/>
            <person name="Gojobori T."/>
            <person name="Itoh T."/>
            <person name="Niimura Y."/>
            <person name="Fujii Y."/>
            <person name="Habara T."/>
            <person name="Sakai H."/>
            <person name="Sato Y."/>
            <person name="Wilson G."/>
            <person name="Kumar K."/>
            <person name="McCouch S."/>
            <person name="Juretic N."/>
            <person name="Hoen D."/>
            <person name="Wright S."/>
            <person name="Bruskiewich R."/>
            <person name="Bureau T."/>
            <person name="Miyao A."/>
            <person name="Hirochika H."/>
            <person name="Nishikawa T."/>
            <person name="Kadowaki K."/>
            <person name="Sugiura M."/>
            <person name="Burr B."/>
            <person name="Sasaki T."/>
        </authorList>
    </citation>
    <scope>NUCLEOTIDE SEQUENCE [LARGE SCALE GENOMIC DNA]</scope>
    <source>
        <strain evidence="3">cv. Nipponbare</strain>
    </source>
</reference>
<name>Q6L525_ORYSJ</name>
<dbReference type="AlphaFoldDB" id="Q6L525"/>
<dbReference type="Proteomes" id="UP000000763">
    <property type="component" value="Chromosome 5"/>
</dbReference>
<organism evidence="2 3">
    <name type="scientific">Oryza sativa subsp. japonica</name>
    <name type="common">Rice</name>
    <dbReference type="NCBI Taxonomy" id="39947"/>
    <lineage>
        <taxon>Eukaryota</taxon>
        <taxon>Viridiplantae</taxon>
        <taxon>Streptophyta</taxon>
        <taxon>Embryophyta</taxon>
        <taxon>Tracheophyta</taxon>
        <taxon>Spermatophyta</taxon>
        <taxon>Magnoliopsida</taxon>
        <taxon>Liliopsida</taxon>
        <taxon>Poales</taxon>
        <taxon>Poaceae</taxon>
        <taxon>BOP clade</taxon>
        <taxon>Oryzoideae</taxon>
        <taxon>Oryzeae</taxon>
        <taxon>Oryzinae</taxon>
        <taxon>Oryza</taxon>
        <taxon>Oryza sativa</taxon>
    </lineage>
</organism>
<proteinExistence type="predicted"/>
<evidence type="ECO:0000313" key="2">
    <source>
        <dbReference type="EMBL" id="AAT44151.1"/>
    </source>
</evidence>
<dbReference type="InterPro" id="IPR010685">
    <property type="entry name" value="DUF1263"/>
</dbReference>